<gene>
    <name evidence="3" type="ORF">K505DRAFT_222338</name>
</gene>
<feature type="domain" description="C2H2-type" evidence="2">
    <location>
        <begin position="293"/>
        <end position="312"/>
    </location>
</feature>
<feature type="region of interest" description="Disordered" evidence="1">
    <location>
        <begin position="140"/>
        <end position="166"/>
    </location>
</feature>
<feature type="non-terminal residue" evidence="3">
    <location>
        <position position="344"/>
    </location>
</feature>
<name>A0A6A6XGL5_9PLEO</name>
<dbReference type="OrthoDB" id="20872at2759"/>
<feature type="non-terminal residue" evidence="3">
    <location>
        <position position="1"/>
    </location>
</feature>
<dbReference type="InterPro" id="IPR058925">
    <property type="entry name" value="zf-C2H2_AcuF"/>
</dbReference>
<protein>
    <recommendedName>
        <fullName evidence="2">C2H2-type domain-containing protein</fullName>
    </recommendedName>
</protein>
<dbReference type="Pfam" id="PF26082">
    <property type="entry name" value="zf-C2H2_AcuF"/>
    <property type="match status" value="1"/>
</dbReference>
<evidence type="ECO:0000259" key="2">
    <source>
        <dbReference type="SMART" id="SM00355"/>
    </source>
</evidence>
<evidence type="ECO:0000313" key="4">
    <source>
        <dbReference type="Proteomes" id="UP000799757"/>
    </source>
</evidence>
<dbReference type="PANTHER" id="PTHR35391:SF7">
    <property type="entry name" value="C2H2-TYPE DOMAIN-CONTAINING PROTEIN"/>
    <property type="match status" value="1"/>
</dbReference>
<accession>A0A6A6XGL5</accession>
<feature type="compositionally biased region" description="Low complexity" evidence="1">
    <location>
        <begin position="148"/>
        <end position="161"/>
    </location>
</feature>
<keyword evidence="4" id="KW-1185">Reference proteome</keyword>
<sequence>EPTSAMELVDFIINCLWKLPIRRPAPLDRMKERATAETSYYQPFDIMHVKNKFPSIDERVAMRLGRMISRRRQLLRYRKTHIDSLQGKHLQTRRPVIETKSDQGHEDTGIAPSFVTSTHHMQDTKATTLKLDAHQQISAGPSDLYTPSVSSSISSTSSQQSDGDIPIIVPNRPKGDTEDALNQFTCLYCLTAQSIQTERRWKKHVLDDLQPYVCTYSECSLNDYVFENQDEWFQHEAQSHRSKWFCNVDTHEQFDNASDFLEHMKVLHENVLRRDQISSLQRICRVPTRSQFGVCPLCEKTSKKLKTHLARHLKQLALFAIPQTDYMSESDTEDAKSDIAHRSH</sequence>
<dbReference type="SMART" id="SM00355">
    <property type="entry name" value="ZnF_C2H2"/>
    <property type="match status" value="3"/>
</dbReference>
<dbReference type="PANTHER" id="PTHR35391">
    <property type="entry name" value="C2H2-TYPE DOMAIN-CONTAINING PROTEIN-RELATED"/>
    <property type="match status" value="1"/>
</dbReference>
<dbReference type="Proteomes" id="UP000799757">
    <property type="component" value="Unassembled WGS sequence"/>
</dbReference>
<evidence type="ECO:0000256" key="1">
    <source>
        <dbReference type="SAM" id="MobiDB-lite"/>
    </source>
</evidence>
<dbReference type="EMBL" id="MU001855">
    <property type="protein sequence ID" value="KAF2795562.1"/>
    <property type="molecule type" value="Genomic_DNA"/>
</dbReference>
<organism evidence="3 4">
    <name type="scientific">Melanomma pulvis-pyrius CBS 109.77</name>
    <dbReference type="NCBI Taxonomy" id="1314802"/>
    <lineage>
        <taxon>Eukaryota</taxon>
        <taxon>Fungi</taxon>
        <taxon>Dikarya</taxon>
        <taxon>Ascomycota</taxon>
        <taxon>Pezizomycotina</taxon>
        <taxon>Dothideomycetes</taxon>
        <taxon>Pleosporomycetidae</taxon>
        <taxon>Pleosporales</taxon>
        <taxon>Melanommataceae</taxon>
        <taxon>Melanomma</taxon>
    </lineage>
</organism>
<reference evidence="3" key="1">
    <citation type="journal article" date="2020" name="Stud. Mycol.">
        <title>101 Dothideomycetes genomes: a test case for predicting lifestyles and emergence of pathogens.</title>
        <authorList>
            <person name="Haridas S."/>
            <person name="Albert R."/>
            <person name="Binder M."/>
            <person name="Bloem J."/>
            <person name="Labutti K."/>
            <person name="Salamov A."/>
            <person name="Andreopoulos B."/>
            <person name="Baker S."/>
            <person name="Barry K."/>
            <person name="Bills G."/>
            <person name="Bluhm B."/>
            <person name="Cannon C."/>
            <person name="Castanera R."/>
            <person name="Culley D."/>
            <person name="Daum C."/>
            <person name="Ezra D."/>
            <person name="Gonzalez J."/>
            <person name="Henrissat B."/>
            <person name="Kuo A."/>
            <person name="Liang C."/>
            <person name="Lipzen A."/>
            <person name="Lutzoni F."/>
            <person name="Magnuson J."/>
            <person name="Mondo S."/>
            <person name="Nolan M."/>
            <person name="Ohm R."/>
            <person name="Pangilinan J."/>
            <person name="Park H.-J."/>
            <person name="Ramirez L."/>
            <person name="Alfaro M."/>
            <person name="Sun H."/>
            <person name="Tritt A."/>
            <person name="Yoshinaga Y."/>
            <person name="Zwiers L.-H."/>
            <person name="Turgeon B."/>
            <person name="Goodwin S."/>
            <person name="Spatafora J."/>
            <person name="Crous P."/>
            <person name="Grigoriev I."/>
        </authorList>
    </citation>
    <scope>NUCLEOTIDE SEQUENCE</scope>
    <source>
        <strain evidence="3">CBS 109.77</strain>
    </source>
</reference>
<feature type="domain" description="C2H2-type" evidence="2">
    <location>
        <begin position="212"/>
        <end position="240"/>
    </location>
</feature>
<dbReference type="AlphaFoldDB" id="A0A6A6XGL5"/>
<feature type="compositionally biased region" description="Basic and acidic residues" evidence="1">
    <location>
        <begin position="98"/>
        <end position="108"/>
    </location>
</feature>
<feature type="domain" description="C2H2-type" evidence="2">
    <location>
        <begin position="244"/>
        <end position="268"/>
    </location>
</feature>
<proteinExistence type="predicted"/>
<feature type="region of interest" description="Disordered" evidence="1">
    <location>
        <begin position="98"/>
        <end position="121"/>
    </location>
</feature>
<dbReference type="InterPro" id="IPR013087">
    <property type="entry name" value="Znf_C2H2_type"/>
</dbReference>
<evidence type="ECO:0000313" key="3">
    <source>
        <dbReference type="EMBL" id="KAF2795562.1"/>
    </source>
</evidence>